<dbReference type="EC" id="2.7.4.24" evidence="11"/>
<evidence type="ECO:0000256" key="9">
    <source>
        <dbReference type="ARBA" id="ARBA00033696"/>
    </source>
</evidence>
<keyword evidence="6 11" id="KW-0547">Nucleotide-binding</keyword>
<protein>
    <recommendedName>
        <fullName evidence="11">Inositol hexakisphosphate and diphosphoinositol-pentakisphosphate kinase</fullName>
        <ecNumber evidence="11">2.7.4.24</ecNumber>
    </recommendedName>
</protein>
<keyword evidence="5 11" id="KW-0808">Transferase</keyword>
<feature type="region of interest" description="Disordered" evidence="12">
    <location>
        <begin position="922"/>
        <end position="977"/>
    </location>
</feature>
<feature type="compositionally biased region" description="Low complexity" evidence="12">
    <location>
        <begin position="1095"/>
        <end position="1109"/>
    </location>
</feature>
<evidence type="ECO:0000259" key="13">
    <source>
        <dbReference type="Pfam" id="PF18086"/>
    </source>
</evidence>
<feature type="region of interest" description="Disordered" evidence="12">
    <location>
        <begin position="859"/>
        <end position="902"/>
    </location>
</feature>
<keyword evidence="8 11" id="KW-0067">ATP-binding</keyword>
<dbReference type="SUPFAM" id="SSF53254">
    <property type="entry name" value="Phosphoglycerate mutase-like"/>
    <property type="match status" value="1"/>
</dbReference>
<dbReference type="PROSITE" id="PS00616">
    <property type="entry name" value="HIS_ACID_PHOSPHAT_1"/>
    <property type="match status" value="1"/>
</dbReference>
<keyword evidence="4" id="KW-0597">Phosphoprotein</keyword>
<evidence type="ECO:0000256" key="1">
    <source>
        <dbReference type="ARBA" id="ARBA00004514"/>
    </source>
</evidence>
<dbReference type="EMBL" id="JBFSEQ010000004">
    <property type="protein sequence ID" value="KAL2778600.1"/>
    <property type="molecule type" value="Genomic_DNA"/>
</dbReference>
<comment type="subcellular location">
    <subcellularLocation>
        <location evidence="1 11">Cytoplasm</location>
        <location evidence="1 11">Cytosol</location>
    </subcellularLocation>
</comment>
<dbReference type="PANTHER" id="PTHR12750:SF10">
    <property type="entry name" value="INOSITOL HEXAKISPHOSPHATE AND DIPHOSPHOINOSITOL-PENTAKISPHOSPHATE KINASE 2"/>
    <property type="match status" value="1"/>
</dbReference>
<evidence type="ECO:0000256" key="12">
    <source>
        <dbReference type="SAM" id="MobiDB-lite"/>
    </source>
</evidence>
<dbReference type="AlphaFoldDB" id="A0ABD2EHI4"/>
<dbReference type="GO" id="GO:0033857">
    <property type="term" value="F:5-diphosphoinositol pentakisphosphate 1-kinase activity"/>
    <property type="evidence" value="ECO:0007669"/>
    <property type="project" value="UniProtKB-ARBA"/>
</dbReference>
<feature type="region of interest" description="Disordered" evidence="12">
    <location>
        <begin position="1085"/>
        <end position="1143"/>
    </location>
</feature>
<evidence type="ECO:0000256" key="8">
    <source>
        <dbReference type="ARBA" id="ARBA00022840"/>
    </source>
</evidence>
<dbReference type="Gene3D" id="3.40.50.11950">
    <property type="match status" value="1"/>
</dbReference>
<comment type="similarity">
    <text evidence="2 11">Belongs to the histidine acid phosphatase family. VIP1 subfamily.</text>
</comment>
<feature type="domain" description="VIP1 N-terminal" evidence="13">
    <location>
        <begin position="6"/>
        <end position="95"/>
    </location>
</feature>
<dbReference type="GO" id="GO:0005524">
    <property type="term" value="F:ATP binding"/>
    <property type="evidence" value="ECO:0007669"/>
    <property type="project" value="UniProtKB-KW"/>
</dbReference>
<keyword evidence="7 11" id="KW-0418">Kinase</keyword>
<evidence type="ECO:0000256" key="10">
    <source>
        <dbReference type="ARBA" id="ARBA00034629"/>
    </source>
</evidence>
<evidence type="ECO:0000313" key="15">
    <source>
        <dbReference type="Proteomes" id="UP001610411"/>
    </source>
</evidence>
<keyword evidence="3 11" id="KW-0963">Cytoplasm</keyword>
<dbReference type="FunFam" id="3.40.50.11950:FF:000001">
    <property type="entry name" value="Inositol hexakisphosphate and diphosphoinositol-pentakisphosphate kinase"/>
    <property type="match status" value="1"/>
</dbReference>
<comment type="caution">
    <text evidence="14">The sequence shown here is derived from an EMBL/GenBank/DDBJ whole genome shotgun (WGS) entry which is preliminary data.</text>
</comment>
<dbReference type="InterPro" id="IPR000560">
    <property type="entry name" value="His_Pase_clade-2"/>
</dbReference>
<keyword evidence="15" id="KW-1185">Reference proteome</keyword>
<comment type="catalytic activity">
    <reaction evidence="9">
        <text>5-diphospho-1D-myo-inositol 1,2,3,4,6-pentakisphosphate + ATP + H(+) = 1,5-bis(diphospho)-1D-myo-inositol 2,3,4,6-tetrakisphosphate + ADP</text>
        <dbReference type="Rhea" id="RHEA:10276"/>
        <dbReference type="ChEBI" id="CHEBI:15378"/>
        <dbReference type="ChEBI" id="CHEBI:30616"/>
        <dbReference type="ChEBI" id="CHEBI:58628"/>
        <dbReference type="ChEBI" id="CHEBI:77983"/>
        <dbReference type="ChEBI" id="CHEBI:456216"/>
        <dbReference type="EC" id="2.7.4.24"/>
    </reaction>
    <physiologicalReaction direction="left-to-right" evidence="9">
        <dbReference type="Rhea" id="RHEA:10277"/>
    </physiologicalReaction>
</comment>
<feature type="compositionally biased region" description="Basic and acidic residues" evidence="12">
    <location>
        <begin position="876"/>
        <end position="902"/>
    </location>
</feature>
<evidence type="ECO:0000256" key="11">
    <source>
        <dbReference type="RuleBase" id="RU365032"/>
    </source>
</evidence>
<evidence type="ECO:0000256" key="5">
    <source>
        <dbReference type="ARBA" id="ARBA00022679"/>
    </source>
</evidence>
<dbReference type="FunFam" id="3.40.50.11950:FF:000003">
    <property type="entry name" value="Inositol hexakisphosphate and diphosphoinositol-pentakisphosphate kinase"/>
    <property type="match status" value="1"/>
</dbReference>
<organism evidence="14 15">
    <name type="scientific">Daubentonia madagascariensis</name>
    <name type="common">Aye-aye</name>
    <name type="synonym">Sciurus madagascariensis</name>
    <dbReference type="NCBI Taxonomy" id="31869"/>
    <lineage>
        <taxon>Eukaryota</taxon>
        <taxon>Metazoa</taxon>
        <taxon>Chordata</taxon>
        <taxon>Craniata</taxon>
        <taxon>Vertebrata</taxon>
        <taxon>Euteleostomi</taxon>
        <taxon>Mammalia</taxon>
        <taxon>Eutheria</taxon>
        <taxon>Euarchontoglires</taxon>
        <taxon>Primates</taxon>
        <taxon>Strepsirrhini</taxon>
        <taxon>Chiromyiformes</taxon>
        <taxon>Daubentoniidae</taxon>
        <taxon>Daubentonia</taxon>
    </lineage>
</organism>
<evidence type="ECO:0000256" key="6">
    <source>
        <dbReference type="ARBA" id="ARBA00022741"/>
    </source>
</evidence>
<dbReference type="InterPro" id="IPR037446">
    <property type="entry name" value="His_Pase_VIP1"/>
</dbReference>
<dbReference type="GO" id="GO:0000828">
    <property type="term" value="F:inositol hexakisphosphate kinase activity"/>
    <property type="evidence" value="ECO:0007669"/>
    <property type="project" value="UniProtKB-ARBA"/>
</dbReference>
<name>A0ABD2EHI4_DAUMA</name>
<evidence type="ECO:0000256" key="2">
    <source>
        <dbReference type="ARBA" id="ARBA00005609"/>
    </source>
</evidence>
<evidence type="ECO:0000256" key="4">
    <source>
        <dbReference type="ARBA" id="ARBA00022553"/>
    </source>
</evidence>
<dbReference type="FunFam" id="3.40.50.1240:FF:000013">
    <property type="entry name" value="Inositol hexakisphosphate and diphosphoinositol-pentakisphosphate kinase"/>
    <property type="match status" value="1"/>
</dbReference>
<reference evidence="14 15" key="1">
    <citation type="journal article" date="2024" name="G3 (Bethesda)">
        <title>A hybrid genome assembly of the endangered aye-aye (Daubentonia madagascariensis).</title>
        <authorList>
            <person name="Versoza C.J."/>
            <person name="Pfeifer S.P."/>
        </authorList>
    </citation>
    <scope>NUCLEOTIDE SEQUENCE [LARGE SCALE GENOMIC DNA]</scope>
    <source>
        <strain evidence="14">6821</strain>
    </source>
</reference>
<dbReference type="Pfam" id="PF18086">
    <property type="entry name" value="PPIP5K2_N"/>
    <property type="match status" value="1"/>
</dbReference>
<dbReference type="GO" id="GO:0005829">
    <property type="term" value="C:cytosol"/>
    <property type="evidence" value="ECO:0007669"/>
    <property type="project" value="UniProtKB-SubCell"/>
</dbReference>
<dbReference type="InterPro" id="IPR033379">
    <property type="entry name" value="Acid_Pase_AS"/>
</dbReference>
<dbReference type="Gene3D" id="3.40.50.1240">
    <property type="entry name" value="Phosphoglycerate mutase-like"/>
    <property type="match status" value="1"/>
</dbReference>
<dbReference type="InterPro" id="IPR040557">
    <property type="entry name" value="VIP1_N"/>
</dbReference>
<dbReference type="PANTHER" id="PTHR12750">
    <property type="entry name" value="DIPHOSPHOINOSITOL PENTAKISPHOSPHATE KINASE"/>
    <property type="match status" value="1"/>
</dbReference>
<dbReference type="FunFam" id="3.30.470.20:FF:000003">
    <property type="entry name" value="Inositol hexakisphosphate and diphosphoinositol-pentakisphosphate kinase"/>
    <property type="match status" value="1"/>
</dbReference>
<dbReference type="InterPro" id="IPR029033">
    <property type="entry name" value="His_PPase_superfam"/>
</dbReference>
<feature type="non-terminal residue" evidence="14">
    <location>
        <position position="1"/>
    </location>
</feature>
<comment type="catalytic activity">
    <reaction evidence="10">
        <text>1D-myo-inositol hexakisphosphate + ATP = 1-diphospho-1D-myo-inositol 2,3,4,5,6-pentakisphosphate + ADP</text>
        <dbReference type="Rhea" id="RHEA:37459"/>
        <dbReference type="ChEBI" id="CHEBI:30616"/>
        <dbReference type="ChEBI" id="CHEBI:58130"/>
        <dbReference type="ChEBI" id="CHEBI:74946"/>
        <dbReference type="ChEBI" id="CHEBI:456216"/>
        <dbReference type="EC" id="2.7.4.24"/>
    </reaction>
    <physiologicalReaction direction="left-to-right" evidence="10">
        <dbReference type="Rhea" id="RHEA:37460"/>
    </physiologicalReaction>
</comment>
<evidence type="ECO:0000256" key="7">
    <source>
        <dbReference type="ARBA" id="ARBA00022777"/>
    </source>
</evidence>
<sequence>PPERQIVVGICSMAKKSKSKPMKEILERISLFKYIIVVVFEEEVILNEPVENWPLCDCLISFHSKGFPLDKAVAYAKLRNPFVINDLNMQYLIQDRREVYSILQAEGILLPRYAILNRDPNNPKECSLIEGEDHVEVNGEVFQKPFVEKPVSAEDHNVYIYYPTSAGGGSQRLFRKIGSRSSVYSPESNVRKTGSYIYEEFMPTDGTDVKVYTVGPDYAHAEARKSPALDGKVERDSEGKEVRYPVILNAREKLIAWKVCLAFKQTVCGFDLLRANGQSYVCDVNGFSFVKNSMKYYDDCAKILGNIVMRELAPQFHIPWSIPLEAEDIPIVPTTSGTMMELRCVIAVIRHGDRTPKQKMKMEVRHQKFFDLFEKCDGYKSGKLKLKKPKQLQEVLDIARQLLMELGQNNDSEIEENKPKLEQLKTVLEMYGHFSGINRKVQLTYLPHGCPKTSSEEEDSRREEPSLLLVLKWGGELTPAGRVQAEELGRAFRCMYPGGQDYAGFPGCGLLRLHSTYRHDLKIYASDEGRVQMTAAAFAKGLLALEGELTPILVQMVKSANMNGLLDSDSDSLSSCQQRVKARLHEILQKDRDFTAEDYEKLTPSGSISLIKSMHLIKNPVKTCDKVYSLIQSLTSQIRRRMEDPKSSDIQLYHSETLELMLRRWSKLEKDFKTKNGRYDISKIPDIYDCIKYDVQHNGSLKLENTMELYRLSKALADIVIPQEYGITKAEKLEIAKGYCTPLVRKIRSDLQRTQDDDTVNKLHPVYSRGVLSPERHVRTRLYFTSESHVHSLLSILRYGALCNESKDEQWKRAMDYLNVVNELNYMTQIVIMLYEDPNKDLSSEERFHVELHFSPGAKGCEEDKNLPSGYGYRPASRENEGRRSFKIDNDDEPHTSKKDEVDRAVILFKPMVSEPIHIHRKSPLPRSRKMATNEEESPLSVSSPEGTGTWLHYTSGVGTGRRRRRSGEQITSSPVSPKSLAFTSSIFGSWQQVVSENANYLRTARTLVEQKQNPTVGFELYSMVPSICPLETLHNALSLKQVDEFLASIASPSSDVPRKTPEISSTALRSSPIMRRKVSLNTYTPAKILPTPPATLKSTKASSKPATSGPSGAVVPNSSSRKKNITSKTEMHEHKKSTGKKK</sequence>
<accession>A0ABD2EHI4</accession>
<dbReference type="CDD" id="cd07061">
    <property type="entry name" value="HP_HAP_like"/>
    <property type="match status" value="1"/>
</dbReference>
<comment type="function">
    <text evidence="11">Bifunctional inositol kinase that acts in concert with the IP6K kinases to synthesize the diphosphate group-containing inositol pyrophosphates diphosphoinositol pentakisphosphate, PP-InsP5, and bis-diphosphoinositol tetrakisphosphate, (PP)2-InsP4. PP-InsP5 and (PP)2-InsP4, also respectively called InsP7 and InsP8, may regulate a variety of cellular processes, including apoptosis, vesicle trafficking, cytoskeletal dynamics, and exocytosis. Phosphorylates inositol hexakisphosphate (InsP6).</text>
</comment>
<evidence type="ECO:0000313" key="14">
    <source>
        <dbReference type="EMBL" id="KAL2778600.1"/>
    </source>
</evidence>
<dbReference type="Gene3D" id="3.30.470.20">
    <property type="entry name" value="ATP-grasp fold, B domain"/>
    <property type="match status" value="1"/>
</dbReference>
<gene>
    <name evidence="14" type="ORF">WCI35_011924</name>
</gene>
<proteinExistence type="inferred from homology"/>
<evidence type="ECO:0000256" key="3">
    <source>
        <dbReference type="ARBA" id="ARBA00022490"/>
    </source>
</evidence>
<dbReference type="Proteomes" id="UP001610411">
    <property type="component" value="Unassembled WGS sequence"/>
</dbReference>
<dbReference type="Pfam" id="PF00328">
    <property type="entry name" value="His_Phos_2"/>
    <property type="match status" value="1"/>
</dbReference>
<dbReference type="SUPFAM" id="SSF56059">
    <property type="entry name" value="Glutathione synthetase ATP-binding domain-like"/>
    <property type="match status" value="1"/>
</dbReference>